<sequence length="1417" mass="152704">MATIASPRGSLVSSPVDSFFDGKTKQQVHITVVKDADRQRATELMTEQRIADGKEKKSKKSEPFTYKEANPVLARIIADSANPPSAGLVQALLEHGANVSIARPKSKSLFKKVIRKDQREVRSDLLSQATQNCGIEVVWILIQSADETAKNEALPIAIQKNDPAKAHILLESGADAAPLCTEFLSCVVSSADDMVEVLLRAENGPCQNCRDQGLVKAAGKGSARNTQILLDKGADADFQSGEALRTAIADGRDDLAIAIAACAKKASPVSFDLAVEVAYTKLSNDAEKQHRMIQTCLEGGSKGSKTDETLVQACKNGQSELIDLLLAHNVSVDHGLGAALQFAITSKQPELLQTLLRGKPTNTTMATVIPQAMTLDILETVHHIVDILLSAGLRGDSVAETLIRAIENGIPGGTSDGHLELIRLLLKKGEANINLQGGKSIRLAATQGWKAILALLLQHGPSVESLNAAFPRAMELPDPVVRLEIITMILEAGAKGAVVDEALVASANTGKDGVGLTSVILKQSSVDYDGGKPLVNAVTSRCLEQMKALMAGSPSKATLTAAWSEVDAIDDDGLQLQAFEVLLPGGVDASLQDKSLVAAAVKGRRGLPVSSLLLRNQASPERLEGSSVVAAAKGLHLDMLSLLAGYTTSAAAYLTAFDAFLDGEKWLTPRGLEIIHFLLEHGASGPDVDAAFCKAARLYEPDAVELLAGSINPGVLNPALAVVTNDGSDWLLPDSRNLWLIHSLLEWGAEGDAVNLAFLEAVNAYAEDRTSVDLVDTFMTVGAKADVNFQDAEALKIAIRKGKAPLLKRLISGGASKEAVSLAFAEAITTPLEEGVVLSLVNVLMKNEGPKPDVKALLDGDKPPIFMCLATHPESSKLVKYLAEVGCDLQATIETQLYDDEFVDPEPATALAWALCQPEMRISSQAIKALIDTKANVNFAAITSKATPLILASKYCRSDIVSKLIKAKADTSARDRFDRSALFYASRAGDLTSVNALIKAKSPINDGSLQEAAKRLHGEVVAALIKGKHSPDFPSSKEQHQGRTALQEMALMGDATRDATDLEATVSGLVKGKAKVLGRSRGKNALFLALDNAHPVPITRALLDIVMWKHVNDKDNIYMEVDPETGTKYFFSPTMYVAKGFSQGPEKDNEALLQLLHDKGCEDRFYAEAGAEQPEGAVGMPDKIVEAETKRKAHEEKLHKKEMEHQLKLLHEKQQAELKAEIERAKHEEKLFREGEAHQQKLLQEAQKAQQKQDIMASAGALKASMQQEADAAKARALEARAAFEEGQKVRMAQVKAAALEQEQELKMSFQRRANDQKLALQERQNRLVAAAADRKLITAKQMAATHVAEAQQKLAVKQKQDELALRLMRGTASHKQTLHGMQMRELQAKSETTKLKMLDKYFAGKQNVSLRKITAA</sequence>
<dbReference type="InterPro" id="IPR036770">
    <property type="entry name" value="Ankyrin_rpt-contain_sf"/>
</dbReference>
<dbReference type="OrthoDB" id="194358at2759"/>
<gene>
    <name evidence="5" type="ORF">DL764_009908</name>
</gene>
<dbReference type="STRING" id="155417.A0A4Q4STS3"/>
<organism evidence="5 6">
    <name type="scientific">Monosporascus ibericus</name>
    <dbReference type="NCBI Taxonomy" id="155417"/>
    <lineage>
        <taxon>Eukaryota</taxon>
        <taxon>Fungi</taxon>
        <taxon>Dikarya</taxon>
        <taxon>Ascomycota</taxon>
        <taxon>Pezizomycotina</taxon>
        <taxon>Sordariomycetes</taxon>
        <taxon>Xylariomycetidae</taxon>
        <taxon>Xylariales</taxon>
        <taxon>Xylariales incertae sedis</taxon>
        <taxon>Monosporascus</taxon>
    </lineage>
</organism>
<accession>A0A4Q4STS3</accession>
<dbReference type="PROSITE" id="PS50088">
    <property type="entry name" value="ANK_REPEAT"/>
    <property type="match status" value="1"/>
</dbReference>
<protein>
    <submittedName>
        <fullName evidence="5">Uncharacterized protein</fullName>
    </submittedName>
</protein>
<dbReference type="EMBL" id="QJNU01001054">
    <property type="protein sequence ID" value="RYO80341.1"/>
    <property type="molecule type" value="Genomic_DNA"/>
</dbReference>
<keyword evidence="1" id="KW-0677">Repeat</keyword>
<dbReference type="PANTHER" id="PTHR24123:SF33">
    <property type="entry name" value="PROTEIN HOS4"/>
    <property type="match status" value="1"/>
</dbReference>
<name>A0A4Q4STS3_9PEZI</name>
<evidence type="ECO:0000256" key="2">
    <source>
        <dbReference type="ARBA" id="ARBA00023043"/>
    </source>
</evidence>
<evidence type="ECO:0000256" key="3">
    <source>
        <dbReference type="PROSITE-ProRule" id="PRU00023"/>
    </source>
</evidence>
<evidence type="ECO:0000256" key="4">
    <source>
        <dbReference type="SAM" id="Coils"/>
    </source>
</evidence>
<dbReference type="PANTHER" id="PTHR24123">
    <property type="entry name" value="ANKYRIN REPEAT-CONTAINING"/>
    <property type="match status" value="1"/>
</dbReference>
<keyword evidence="4" id="KW-0175">Coiled coil</keyword>
<keyword evidence="2 3" id="KW-0040">ANK repeat</keyword>
<evidence type="ECO:0000256" key="1">
    <source>
        <dbReference type="ARBA" id="ARBA00022737"/>
    </source>
</evidence>
<proteinExistence type="predicted"/>
<feature type="repeat" description="ANK" evidence="3">
    <location>
        <begin position="944"/>
        <end position="976"/>
    </location>
</feature>
<dbReference type="CDD" id="cd22265">
    <property type="entry name" value="UDM1_RNF168"/>
    <property type="match status" value="1"/>
</dbReference>
<evidence type="ECO:0000313" key="5">
    <source>
        <dbReference type="EMBL" id="RYO80341.1"/>
    </source>
</evidence>
<dbReference type="Proteomes" id="UP000293360">
    <property type="component" value="Unassembled WGS sequence"/>
</dbReference>
<keyword evidence="6" id="KW-1185">Reference proteome</keyword>
<feature type="coiled-coil region" evidence="4">
    <location>
        <begin position="1184"/>
        <end position="1228"/>
    </location>
</feature>
<reference evidence="5 6" key="1">
    <citation type="submission" date="2018-06" db="EMBL/GenBank/DDBJ databases">
        <title>Complete Genomes of Monosporascus.</title>
        <authorList>
            <person name="Robinson A.J."/>
            <person name="Natvig D.O."/>
        </authorList>
    </citation>
    <scope>NUCLEOTIDE SEQUENCE [LARGE SCALE GENOMIC DNA]</scope>
    <source>
        <strain evidence="5 6">CBS 110550</strain>
    </source>
</reference>
<dbReference type="InterPro" id="IPR002110">
    <property type="entry name" value="Ankyrin_rpt"/>
</dbReference>
<dbReference type="InterPro" id="IPR051165">
    <property type="entry name" value="Multifunctional_ANK_Repeat"/>
</dbReference>
<dbReference type="SMART" id="SM00248">
    <property type="entry name" value="ANK"/>
    <property type="match status" value="12"/>
</dbReference>
<evidence type="ECO:0000313" key="6">
    <source>
        <dbReference type="Proteomes" id="UP000293360"/>
    </source>
</evidence>
<dbReference type="Gene3D" id="1.25.40.20">
    <property type="entry name" value="Ankyrin repeat-containing domain"/>
    <property type="match status" value="4"/>
</dbReference>
<dbReference type="SUPFAM" id="SSF48403">
    <property type="entry name" value="Ankyrin repeat"/>
    <property type="match status" value="2"/>
</dbReference>
<comment type="caution">
    <text evidence="5">The sequence shown here is derived from an EMBL/GenBank/DDBJ whole genome shotgun (WGS) entry which is preliminary data.</text>
</comment>
<dbReference type="Pfam" id="PF12796">
    <property type="entry name" value="Ank_2"/>
    <property type="match status" value="1"/>
</dbReference>